<gene>
    <name evidence="1" type="ORF">Egran_03287</name>
</gene>
<sequence length="188" mass="18849">MLVRLEGQEHACPSVTKTAAPLLDASVSVGISNSESCTSCAACPSASTITLSASACSSVTKTAAPLLDASVSVGILNRESCTPCPSASASPITITTCPGASMTSWGETTSSGCPKCDCNNCSGDGGCCDHSVVTETKTITQVEFNATTVIDTITAPGSTVTLTQHGTTLITTLPGSTFTVVKSETVTD</sequence>
<organism evidence="1 2">
    <name type="scientific">Elaphomyces granulatus</name>
    <dbReference type="NCBI Taxonomy" id="519963"/>
    <lineage>
        <taxon>Eukaryota</taxon>
        <taxon>Fungi</taxon>
        <taxon>Dikarya</taxon>
        <taxon>Ascomycota</taxon>
        <taxon>Pezizomycotina</taxon>
        <taxon>Eurotiomycetes</taxon>
        <taxon>Eurotiomycetidae</taxon>
        <taxon>Eurotiales</taxon>
        <taxon>Elaphomycetaceae</taxon>
        <taxon>Elaphomyces</taxon>
    </lineage>
</organism>
<name>A0A232LXQ5_9EURO</name>
<protein>
    <submittedName>
        <fullName evidence="1">Uncharacterized protein</fullName>
    </submittedName>
</protein>
<comment type="caution">
    <text evidence="1">The sequence shown here is derived from an EMBL/GenBank/DDBJ whole genome shotgun (WGS) entry which is preliminary data.</text>
</comment>
<reference evidence="1 2" key="1">
    <citation type="journal article" date="2015" name="Environ. Microbiol.">
        <title>Metagenome sequence of Elaphomyces granulatus from sporocarp tissue reveals Ascomycota ectomycorrhizal fingerprints of genome expansion and a Proteobacteria-rich microbiome.</title>
        <authorList>
            <person name="Quandt C.A."/>
            <person name="Kohler A."/>
            <person name="Hesse C.N."/>
            <person name="Sharpton T.J."/>
            <person name="Martin F."/>
            <person name="Spatafora J.W."/>
        </authorList>
    </citation>
    <scope>NUCLEOTIDE SEQUENCE [LARGE SCALE GENOMIC DNA]</scope>
    <source>
        <strain evidence="1 2">OSC145934</strain>
    </source>
</reference>
<feature type="non-terminal residue" evidence="1">
    <location>
        <position position="188"/>
    </location>
</feature>
<evidence type="ECO:0000313" key="1">
    <source>
        <dbReference type="EMBL" id="OXV08950.1"/>
    </source>
</evidence>
<accession>A0A232LXQ5</accession>
<dbReference type="Proteomes" id="UP000243515">
    <property type="component" value="Unassembled WGS sequence"/>
</dbReference>
<evidence type="ECO:0000313" key="2">
    <source>
        <dbReference type="Proteomes" id="UP000243515"/>
    </source>
</evidence>
<dbReference type="AlphaFoldDB" id="A0A232LXQ5"/>
<dbReference type="EMBL" id="NPHW01003796">
    <property type="protein sequence ID" value="OXV08950.1"/>
    <property type="molecule type" value="Genomic_DNA"/>
</dbReference>
<proteinExistence type="predicted"/>
<keyword evidence="2" id="KW-1185">Reference proteome</keyword>